<evidence type="ECO:0000313" key="2">
    <source>
        <dbReference type="EMBL" id="SBS73293.1"/>
    </source>
</evidence>
<proteinExistence type="predicted"/>
<organism evidence="2">
    <name type="scientific">uncultured Microbacterium sp</name>
    <dbReference type="NCBI Taxonomy" id="191216"/>
    <lineage>
        <taxon>Bacteria</taxon>
        <taxon>Bacillati</taxon>
        <taxon>Actinomycetota</taxon>
        <taxon>Actinomycetes</taxon>
        <taxon>Micrococcales</taxon>
        <taxon>Microbacteriaceae</taxon>
        <taxon>Microbacterium</taxon>
        <taxon>environmental samples</taxon>
    </lineage>
</organism>
<dbReference type="RefSeq" id="WP_295576463.1">
    <property type="nucleotide sequence ID" value="NZ_FLQR01000008.1"/>
</dbReference>
<evidence type="ECO:0008006" key="3">
    <source>
        <dbReference type="Google" id="ProtNLM"/>
    </source>
</evidence>
<dbReference type="CDD" id="cd07812">
    <property type="entry name" value="SRPBCC"/>
    <property type="match status" value="1"/>
</dbReference>
<dbReference type="Gene3D" id="3.30.530.20">
    <property type="match status" value="1"/>
</dbReference>
<name>A0A1Y5P3Q4_9MICO</name>
<accession>A0A1Y5P3Q4</accession>
<feature type="region of interest" description="Disordered" evidence="1">
    <location>
        <begin position="145"/>
        <end position="173"/>
    </location>
</feature>
<gene>
    <name evidence="2" type="ORF">MIPYR_40088</name>
</gene>
<dbReference type="AlphaFoldDB" id="A0A1Y5P3Q4"/>
<reference evidence="2" key="1">
    <citation type="submission" date="2016-03" db="EMBL/GenBank/DDBJ databases">
        <authorList>
            <person name="Ploux O."/>
        </authorList>
    </citation>
    <scope>NUCLEOTIDE SEQUENCE</scope>
    <source>
        <strain evidence="2">UC1</strain>
    </source>
</reference>
<dbReference type="EMBL" id="FLQR01000008">
    <property type="protein sequence ID" value="SBS73293.1"/>
    <property type="molecule type" value="Genomic_DNA"/>
</dbReference>
<sequence>MSQNVRRMACRAEDVFEVLRDGWVYPVWVVGAARMRAVDALWPQAGARLHHSVGPWPLLIDDVTVSEEWEPPRRMVMKARGWPIGEARVTIEVRRAGDRHCTVRIAEDAVSGPARIVPKPIRDLLLHARNRETLRRLAYLAEGRARSGPSGLVTGEDPDIETPSDQAPPPTAS</sequence>
<dbReference type="InterPro" id="IPR023393">
    <property type="entry name" value="START-like_dom_sf"/>
</dbReference>
<evidence type="ECO:0000256" key="1">
    <source>
        <dbReference type="SAM" id="MobiDB-lite"/>
    </source>
</evidence>
<protein>
    <recommendedName>
        <fullName evidence="3">Polyketide cyclase/dehydrase</fullName>
    </recommendedName>
</protein>
<dbReference type="SUPFAM" id="SSF55961">
    <property type="entry name" value="Bet v1-like"/>
    <property type="match status" value="1"/>
</dbReference>